<keyword evidence="2" id="KW-0413">Isomerase</keyword>
<evidence type="ECO:0000313" key="6">
    <source>
        <dbReference type="Proteomes" id="UP000003288"/>
    </source>
</evidence>
<evidence type="ECO:0000256" key="1">
    <source>
        <dbReference type="ARBA" id="ARBA00022729"/>
    </source>
</evidence>
<name>A0AAI9AHJ5_9BACT</name>
<dbReference type="Proteomes" id="UP000003288">
    <property type="component" value="Unassembled WGS sequence"/>
</dbReference>
<dbReference type="RefSeq" id="WP_007474506.1">
    <property type="nucleotide sequence ID" value="NZ_ABCJ01000004.1"/>
</dbReference>
<dbReference type="SUPFAM" id="SSF109998">
    <property type="entry name" value="Triger factor/SurA peptide-binding domain-like"/>
    <property type="match status" value="1"/>
</dbReference>
<dbReference type="Gene3D" id="3.10.50.40">
    <property type="match status" value="1"/>
</dbReference>
<dbReference type="EMBL" id="ABCJ01000004">
    <property type="protein sequence ID" value="EDM23624.1"/>
    <property type="molecule type" value="Genomic_DNA"/>
</dbReference>
<dbReference type="PANTHER" id="PTHR47637">
    <property type="entry name" value="CHAPERONE SURA"/>
    <property type="match status" value="1"/>
</dbReference>
<reference evidence="5 6" key="1">
    <citation type="journal article" date="2011" name="Stand. Genomic Sci.">
        <title>Draft genome sequence of Caminibacter mediatlanticus strain TB-2, an epsilonproteobacterium isolated from a deep-sea hydrothermal vent.</title>
        <authorList>
            <person name="Giovannelli D."/>
            <person name="Ferriera S."/>
            <person name="Johnson J."/>
            <person name="Kravitz S."/>
            <person name="Perez-Rodriguez I."/>
            <person name="Ricci J."/>
            <person name="O'Brien C."/>
            <person name="Voordeckers J.W."/>
            <person name="Bini E."/>
            <person name="Vetriani C."/>
        </authorList>
    </citation>
    <scope>NUCLEOTIDE SEQUENCE [LARGE SCALE GENOMIC DNA]</scope>
    <source>
        <strain evidence="5 6">TB-2</strain>
    </source>
</reference>
<proteinExistence type="predicted"/>
<dbReference type="InterPro" id="IPR050280">
    <property type="entry name" value="OMP_Chaperone_SurA"/>
</dbReference>
<feature type="domain" description="Cj1289-like C-terminal" evidence="4">
    <location>
        <begin position="135"/>
        <end position="226"/>
    </location>
</feature>
<dbReference type="InterPro" id="IPR046357">
    <property type="entry name" value="PPIase_dom_sf"/>
</dbReference>
<evidence type="ECO:0000313" key="5">
    <source>
        <dbReference type="EMBL" id="EDM23624.1"/>
    </source>
</evidence>
<sequence length="271" mass="31983">MKKFILILIFLNFVNAKIVDRVVAVVNGEPITSYDITKTFKSLNISPREALNILIDQKIIENEIKRRGIEVDDFDIENAIEKIAKQNGMSVFEFKNYLKERGEYNNFLKNLKKDIQKQKLFAQIVNSKLKVSNKELKNFYDQNKEKFTTFKQIEVIEYISQNPDELKHIKKNPLYNSSNIKIENRVFKYNQIPLNLMFLFNSTKEGEFTPIINNGNSYVMFYINKKEGKVILPFEQIKNIIANQLMQQKRNAILKEYFNTLKNQADIEIFK</sequence>
<dbReference type="Gene3D" id="1.10.4030.10">
    <property type="entry name" value="Porin chaperone SurA, peptide-binding domain"/>
    <property type="match status" value="1"/>
</dbReference>
<feature type="domain" description="SurA N-terminal" evidence="3">
    <location>
        <begin position="19"/>
        <end position="118"/>
    </location>
</feature>
<dbReference type="InterPro" id="IPR027304">
    <property type="entry name" value="Trigger_fact/SurA_dom_sf"/>
</dbReference>
<comment type="caution">
    <text evidence="5">The sequence shown here is derived from an EMBL/GenBank/DDBJ whole genome shotgun (WGS) entry which is preliminary data.</text>
</comment>
<dbReference type="InterPro" id="IPR015391">
    <property type="entry name" value="SurA_N"/>
</dbReference>
<dbReference type="InterPro" id="IPR055131">
    <property type="entry name" value="Cj1289-like_C"/>
</dbReference>
<dbReference type="Pfam" id="PF22506">
    <property type="entry name" value="Cj1289-like_C"/>
    <property type="match status" value="1"/>
</dbReference>
<protein>
    <submittedName>
        <fullName evidence="5">Possible periplasmic protein</fullName>
    </submittedName>
</protein>
<dbReference type="Pfam" id="PF09312">
    <property type="entry name" value="SurA_N"/>
    <property type="match status" value="1"/>
</dbReference>
<keyword evidence="1" id="KW-0732">Signal</keyword>
<accession>A0AAI9AHJ5</accession>
<dbReference type="PANTHER" id="PTHR47637:SF1">
    <property type="entry name" value="CHAPERONE SURA"/>
    <property type="match status" value="1"/>
</dbReference>
<gene>
    <name evidence="5" type="ORF">CMTB2_05047</name>
</gene>
<dbReference type="GO" id="GO:0003755">
    <property type="term" value="F:peptidyl-prolyl cis-trans isomerase activity"/>
    <property type="evidence" value="ECO:0007669"/>
    <property type="project" value="UniProtKB-KW"/>
</dbReference>
<dbReference type="AlphaFoldDB" id="A0AAI9AHJ5"/>
<evidence type="ECO:0000259" key="4">
    <source>
        <dbReference type="Pfam" id="PF22506"/>
    </source>
</evidence>
<evidence type="ECO:0000256" key="2">
    <source>
        <dbReference type="ARBA" id="ARBA00023110"/>
    </source>
</evidence>
<organism evidence="5 6">
    <name type="scientific">Caminibacter mediatlanticus TB-2</name>
    <dbReference type="NCBI Taxonomy" id="391592"/>
    <lineage>
        <taxon>Bacteria</taxon>
        <taxon>Pseudomonadati</taxon>
        <taxon>Campylobacterota</taxon>
        <taxon>Epsilonproteobacteria</taxon>
        <taxon>Nautiliales</taxon>
        <taxon>Nautiliaceae</taxon>
        <taxon>Caminibacter</taxon>
    </lineage>
</organism>
<evidence type="ECO:0000259" key="3">
    <source>
        <dbReference type="Pfam" id="PF09312"/>
    </source>
</evidence>
<keyword evidence="2" id="KW-0697">Rotamase</keyword>